<dbReference type="EMBL" id="AP026729">
    <property type="protein sequence ID" value="BDQ63075.1"/>
    <property type="molecule type" value="Genomic_DNA"/>
</dbReference>
<keyword evidence="1" id="KW-0131">Cell cycle</keyword>
<dbReference type="Proteomes" id="UP001317613">
    <property type="component" value="Chromosome"/>
</dbReference>
<keyword evidence="1" id="KW-0132">Cell division</keyword>
<evidence type="ECO:0000313" key="1">
    <source>
        <dbReference type="EMBL" id="BDQ63075.1"/>
    </source>
</evidence>
<sequence>MKQRGKRIRPSGKDLVFHFTIASLLPVFLLVVGLFHVKTIQQINWQDFNLSQADKIDIPYLIISFSVAILICLLVAFVFKRVRYDTVKQLYHRQKLAKMILENKWYESEQVKTEGFFKDSAGRTKEKITYFPKMYYRLKNGLIQIRVEITLGKYQDQLLHLEKKLESGLYCELTDKELKDSYVEYTLLYDTIASRISIDEVEAKDGKLRLMKNVWWEYDKLPHMLIAGGTGGGKTYFILTLIEALLHTDSKLYILDPKNADLADLGSVMANVYYRKEDLLSCIETFYEEMMKRSEEMKQMKNYKTGKNYAYLGLPAHFLIFDEYVAFMEMLGTKENTAVMNKLKQIVMLGRQAGFFLILACQRPDAKYLGDGIRDQFNFRVALGRMSEMSYGMMFGSDVQKDFFLKRIKGRGYVDVGTSVISEFYTPLVPKGYDFLEEIKKVIQQQTVHAGDVRSGSRRCGLILLAGVAIATPALNPPYLTGGYKSTGNSQKNIRKSFGYKGFTKFQRMSNGL</sequence>
<organism evidence="1 2">
    <name type="scientific">Enterococcus faecalis</name>
    <name type="common">Streptococcus faecalis</name>
    <dbReference type="NCBI Taxonomy" id="1351"/>
    <lineage>
        <taxon>Bacteria</taxon>
        <taxon>Bacillati</taxon>
        <taxon>Bacillota</taxon>
        <taxon>Bacilli</taxon>
        <taxon>Lactobacillales</taxon>
        <taxon>Enterococcaceae</taxon>
        <taxon>Enterococcus</taxon>
    </lineage>
</organism>
<reference evidence="1" key="1">
    <citation type="submission" date="2022-08" db="EMBL/GenBank/DDBJ databases">
        <title>Molecular epidemiological analysis of five strains of VanD-type vancomycin-resistant Enterococcus faecalis.</title>
        <authorList>
            <person name="Mimura K."/>
            <person name="Hashimoto Y."/>
            <person name="Tomita H."/>
        </authorList>
    </citation>
    <scope>NUCLEOTIDE SEQUENCE</scope>
    <source>
        <strain evidence="1">SVR2332</strain>
    </source>
</reference>
<proteinExistence type="predicted"/>
<accession>A0AC59HU10</accession>
<protein>
    <submittedName>
        <fullName evidence="1">Cell division protein FtsK</fullName>
    </submittedName>
</protein>
<gene>
    <name evidence="1" type="ORF">EfsSVR2332_31530</name>
</gene>
<name>A0AC59HU10_ENTFL</name>
<evidence type="ECO:0000313" key="2">
    <source>
        <dbReference type="Proteomes" id="UP001317613"/>
    </source>
</evidence>